<dbReference type="AlphaFoldDB" id="A0A1I3WJV9"/>
<dbReference type="RefSeq" id="WP_091510423.1">
    <property type="nucleotide sequence ID" value="NZ_CBDRCA010000001.1"/>
</dbReference>
<sequence>MPEVATFAEQARRPSVSERARRQLVIDELLVTPDLLPAWELPPNWPELYWDETGRLVRRSLTLKPLEIS</sequence>
<dbReference type="EMBL" id="FORP01000013">
    <property type="protein sequence ID" value="SFK06761.1"/>
    <property type="molecule type" value="Genomic_DNA"/>
</dbReference>
<proteinExistence type="predicted"/>
<dbReference type="Proteomes" id="UP000199025">
    <property type="component" value="Unassembled WGS sequence"/>
</dbReference>
<keyword evidence="2" id="KW-1185">Reference proteome</keyword>
<protein>
    <submittedName>
        <fullName evidence="1">Uncharacterized protein</fullName>
    </submittedName>
</protein>
<gene>
    <name evidence="1" type="ORF">SAMN05421835_11320</name>
</gene>
<accession>A0A1I3WJV9</accession>
<organism evidence="1 2">
    <name type="scientific">Amycolatopsis sacchari</name>
    <dbReference type="NCBI Taxonomy" id="115433"/>
    <lineage>
        <taxon>Bacteria</taxon>
        <taxon>Bacillati</taxon>
        <taxon>Actinomycetota</taxon>
        <taxon>Actinomycetes</taxon>
        <taxon>Pseudonocardiales</taxon>
        <taxon>Pseudonocardiaceae</taxon>
        <taxon>Amycolatopsis</taxon>
    </lineage>
</organism>
<reference evidence="1 2" key="1">
    <citation type="submission" date="2016-10" db="EMBL/GenBank/DDBJ databases">
        <authorList>
            <person name="de Groot N.N."/>
        </authorList>
    </citation>
    <scope>NUCLEOTIDE SEQUENCE [LARGE SCALE GENOMIC DNA]</scope>
    <source>
        <strain evidence="1 2">DSM 44468</strain>
    </source>
</reference>
<dbReference type="STRING" id="115433.SAMN05421835_11320"/>
<evidence type="ECO:0000313" key="2">
    <source>
        <dbReference type="Proteomes" id="UP000199025"/>
    </source>
</evidence>
<name>A0A1I3WJV9_9PSEU</name>
<evidence type="ECO:0000313" key="1">
    <source>
        <dbReference type="EMBL" id="SFK06761.1"/>
    </source>
</evidence>